<dbReference type="InterPro" id="IPR016040">
    <property type="entry name" value="NAD(P)-bd_dom"/>
</dbReference>
<dbReference type="AlphaFoldDB" id="A0A6U1AQP1"/>
<evidence type="ECO:0000256" key="2">
    <source>
        <dbReference type="ARBA" id="ARBA00023027"/>
    </source>
</evidence>
<dbReference type="PRINTS" id="PR01713">
    <property type="entry name" value="NUCEPIMERASE"/>
</dbReference>
<evidence type="ECO:0000256" key="1">
    <source>
        <dbReference type="ARBA" id="ARBA00007637"/>
    </source>
</evidence>
<dbReference type="Gene3D" id="3.40.50.720">
    <property type="entry name" value="NAD(P)-binding Rossmann-like Domain"/>
    <property type="match status" value="1"/>
</dbReference>
<evidence type="ECO:0000259" key="3">
    <source>
        <dbReference type="Pfam" id="PF16363"/>
    </source>
</evidence>
<reference evidence="4" key="1">
    <citation type="submission" date="2021-01" db="EMBL/GenBank/DDBJ databases">
        <authorList>
            <person name="Corre E."/>
            <person name="Pelletier E."/>
            <person name="Niang G."/>
            <person name="Scheremetjew M."/>
            <person name="Finn R."/>
            <person name="Kale V."/>
            <person name="Holt S."/>
            <person name="Cochrane G."/>
            <person name="Meng A."/>
            <person name="Brown T."/>
            <person name="Cohen L."/>
        </authorList>
    </citation>
    <scope>NUCLEOTIDE SEQUENCE</scope>
    <source>
        <strain evidence="4">CCMP1243</strain>
    </source>
</reference>
<dbReference type="EMBL" id="HBHJ01019787">
    <property type="protein sequence ID" value="CAD9695274.1"/>
    <property type="molecule type" value="Transcribed_RNA"/>
</dbReference>
<organism evidence="4">
    <name type="scientific">Rhizochromulina marina</name>
    <dbReference type="NCBI Taxonomy" id="1034831"/>
    <lineage>
        <taxon>Eukaryota</taxon>
        <taxon>Sar</taxon>
        <taxon>Stramenopiles</taxon>
        <taxon>Ochrophyta</taxon>
        <taxon>Dictyochophyceae</taxon>
        <taxon>Rhizochromulinales</taxon>
        <taxon>Rhizochromulina</taxon>
    </lineage>
</organism>
<dbReference type="EMBL" id="HBHJ01019786">
    <property type="protein sequence ID" value="CAD9695272.1"/>
    <property type="molecule type" value="Transcribed_RNA"/>
</dbReference>
<proteinExistence type="inferred from homology"/>
<name>A0A6U1AQP1_9STRA</name>
<evidence type="ECO:0000313" key="4">
    <source>
        <dbReference type="EMBL" id="CAD9695272.1"/>
    </source>
</evidence>
<dbReference type="InterPro" id="IPR036291">
    <property type="entry name" value="NAD(P)-bd_dom_sf"/>
</dbReference>
<comment type="similarity">
    <text evidence="1">Belongs to the NAD(P)-dependent epimerase/dehydratase family.</text>
</comment>
<feature type="domain" description="NAD(P)-binding" evidence="3">
    <location>
        <begin position="28"/>
        <end position="333"/>
    </location>
</feature>
<evidence type="ECO:0000313" key="5">
    <source>
        <dbReference type="EMBL" id="CAD9695274.1"/>
    </source>
</evidence>
<gene>
    <name evidence="4" type="ORF">RMAR1173_LOCUS13092</name>
    <name evidence="5" type="ORF">RMAR1173_LOCUS13093</name>
</gene>
<dbReference type="Pfam" id="PF16363">
    <property type="entry name" value="GDP_Man_Dehyd"/>
    <property type="match status" value="1"/>
</dbReference>
<sequence length="375" mass="41782">MTMLFDHLAKQEPASEECKPAASFKTVLVTGAAGFIGSHVAEVLLARGDRVIAVDEVNDYYDVRIKRANIQALATRFSVDQFCFYEGDLCDEAFIGQIFERERPRWVVHLAARAGVRPSIQDPFVYIQSNVVATTRLLELARTYGNEHFVFASSSSVYGGSKQSLFSETDVVDYPVSPYAATKKSCELMGYTYHHLYGLHVAGLRFFTVYGPRGRPDMAPFKFVDRVVRGAEIQQYGDGSSSRDYTYIDDIVDGVVRSLDRPLGYQIYNLGNGNPVGLRDFIRIVEESTGKKATIRILPDQPGDVPRTAANINKARQLLGYEPKVPFREGIERLVKWYTTEYQTMAEEPEVLTPMPKSTSQVSLALGAHSEAGAC</sequence>
<dbReference type="PANTHER" id="PTHR43574">
    <property type="entry name" value="EPIMERASE-RELATED"/>
    <property type="match status" value="1"/>
</dbReference>
<dbReference type="SUPFAM" id="SSF51735">
    <property type="entry name" value="NAD(P)-binding Rossmann-fold domains"/>
    <property type="match status" value="1"/>
</dbReference>
<dbReference type="Gene3D" id="3.90.25.10">
    <property type="entry name" value="UDP-galactose 4-epimerase, domain 1"/>
    <property type="match status" value="1"/>
</dbReference>
<protein>
    <recommendedName>
        <fullName evidence="3">NAD(P)-binding domain-containing protein</fullName>
    </recommendedName>
</protein>
<accession>A0A6U1AQP1</accession>
<keyword evidence="2" id="KW-0520">NAD</keyword>